<name>A0AAV1SAR8_9ROSI</name>
<dbReference type="Proteomes" id="UP001314170">
    <property type="component" value="Unassembled WGS sequence"/>
</dbReference>
<reference evidence="1 2" key="1">
    <citation type="submission" date="2024-01" db="EMBL/GenBank/DDBJ databases">
        <authorList>
            <person name="Waweru B."/>
        </authorList>
    </citation>
    <scope>NUCLEOTIDE SEQUENCE [LARGE SCALE GENOMIC DNA]</scope>
</reference>
<proteinExistence type="predicted"/>
<protein>
    <submittedName>
        <fullName evidence="1">Uncharacterized protein</fullName>
    </submittedName>
</protein>
<organism evidence="1 2">
    <name type="scientific">Dovyalis caffra</name>
    <dbReference type="NCBI Taxonomy" id="77055"/>
    <lineage>
        <taxon>Eukaryota</taxon>
        <taxon>Viridiplantae</taxon>
        <taxon>Streptophyta</taxon>
        <taxon>Embryophyta</taxon>
        <taxon>Tracheophyta</taxon>
        <taxon>Spermatophyta</taxon>
        <taxon>Magnoliopsida</taxon>
        <taxon>eudicotyledons</taxon>
        <taxon>Gunneridae</taxon>
        <taxon>Pentapetalae</taxon>
        <taxon>rosids</taxon>
        <taxon>fabids</taxon>
        <taxon>Malpighiales</taxon>
        <taxon>Salicaceae</taxon>
        <taxon>Flacourtieae</taxon>
        <taxon>Dovyalis</taxon>
    </lineage>
</organism>
<evidence type="ECO:0000313" key="1">
    <source>
        <dbReference type="EMBL" id="CAK7347487.1"/>
    </source>
</evidence>
<evidence type="ECO:0000313" key="2">
    <source>
        <dbReference type="Proteomes" id="UP001314170"/>
    </source>
</evidence>
<gene>
    <name evidence="1" type="ORF">DCAF_LOCUS20174</name>
</gene>
<keyword evidence="2" id="KW-1185">Reference proteome</keyword>
<dbReference type="EMBL" id="CAWUPB010001173">
    <property type="protein sequence ID" value="CAK7347487.1"/>
    <property type="molecule type" value="Genomic_DNA"/>
</dbReference>
<dbReference type="AlphaFoldDB" id="A0AAV1SAR8"/>
<comment type="caution">
    <text evidence="1">The sequence shown here is derived from an EMBL/GenBank/DDBJ whole genome shotgun (WGS) entry which is preliminary data.</text>
</comment>
<sequence length="84" mass="9679">MSQERGSSFFVSASQLVLKAKVGDHKYNLAKNAREGSTRRITNKSEEKDKFERTRAVPFTPGLVKISAFWMELRNGEGRMRQMR</sequence>
<accession>A0AAV1SAR8</accession>